<dbReference type="OrthoDB" id="690292at2759"/>
<dbReference type="EMBL" id="LWDX02038151">
    <property type="protein sequence ID" value="OEL25095.1"/>
    <property type="molecule type" value="Genomic_DNA"/>
</dbReference>
<dbReference type="PANTHER" id="PTHR33087:SF51">
    <property type="entry name" value="CCHC-TYPE DOMAIN-CONTAINING PROTEIN"/>
    <property type="match status" value="1"/>
</dbReference>
<accession>A0A1E5VJ14</accession>
<gene>
    <name evidence="2" type="ORF">BAE44_0013886</name>
</gene>
<evidence type="ECO:0000313" key="3">
    <source>
        <dbReference type="Proteomes" id="UP000095767"/>
    </source>
</evidence>
<evidence type="ECO:0008006" key="4">
    <source>
        <dbReference type="Google" id="ProtNLM"/>
    </source>
</evidence>
<reference evidence="2 3" key="1">
    <citation type="submission" date="2016-09" db="EMBL/GenBank/DDBJ databases">
        <title>The draft genome of Dichanthelium oligosanthes: A C3 panicoid grass species.</title>
        <authorList>
            <person name="Studer A.J."/>
            <person name="Schnable J.C."/>
            <person name="Brutnell T.P."/>
        </authorList>
    </citation>
    <scope>NUCLEOTIDE SEQUENCE [LARGE SCALE GENOMIC DNA]</scope>
    <source>
        <strain evidence="3">cv. Kellogg 1175</strain>
        <tissue evidence="2">Leaf</tissue>
    </source>
</reference>
<feature type="compositionally biased region" description="Low complexity" evidence="1">
    <location>
        <begin position="163"/>
        <end position="177"/>
    </location>
</feature>
<feature type="region of interest" description="Disordered" evidence="1">
    <location>
        <begin position="153"/>
        <end position="177"/>
    </location>
</feature>
<dbReference type="STRING" id="888268.A0A1E5VJ14"/>
<proteinExistence type="predicted"/>
<evidence type="ECO:0000313" key="2">
    <source>
        <dbReference type="EMBL" id="OEL25095.1"/>
    </source>
</evidence>
<name>A0A1E5VJ14_9POAL</name>
<organism evidence="2 3">
    <name type="scientific">Dichanthelium oligosanthes</name>
    <dbReference type="NCBI Taxonomy" id="888268"/>
    <lineage>
        <taxon>Eukaryota</taxon>
        <taxon>Viridiplantae</taxon>
        <taxon>Streptophyta</taxon>
        <taxon>Embryophyta</taxon>
        <taxon>Tracheophyta</taxon>
        <taxon>Spermatophyta</taxon>
        <taxon>Magnoliopsida</taxon>
        <taxon>Liliopsida</taxon>
        <taxon>Poales</taxon>
        <taxon>Poaceae</taxon>
        <taxon>PACMAD clade</taxon>
        <taxon>Panicoideae</taxon>
        <taxon>Panicodae</taxon>
        <taxon>Paniceae</taxon>
        <taxon>Dichantheliinae</taxon>
        <taxon>Dichanthelium</taxon>
    </lineage>
</organism>
<dbReference type="InterPro" id="IPR053253">
    <property type="entry name" value="Sex_diff_modulator"/>
</dbReference>
<keyword evidence="3" id="KW-1185">Reference proteome</keyword>
<dbReference type="Proteomes" id="UP000095767">
    <property type="component" value="Unassembled WGS sequence"/>
</dbReference>
<dbReference type="PANTHER" id="PTHR33087">
    <property type="entry name" value="OS07G0539200 PROTEIN"/>
    <property type="match status" value="1"/>
</dbReference>
<evidence type="ECO:0000256" key="1">
    <source>
        <dbReference type="SAM" id="MobiDB-lite"/>
    </source>
</evidence>
<protein>
    <recommendedName>
        <fullName evidence="4">DUF4283 domain-containing protein</fullName>
    </recommendedName>
</protein>
<comment type="caution">
    <text evidence="2">The sequence shown here is derived from an EMBL/GenBank/DDBJ whole genome shotgun (WGS) entry which is preliminary data.</text>
</comment>
<sequence length="307" mass="32317">MLVLRRFGPSSFLLILPSTEAAERVYNGGRPIIINPFIRLHVMRWTRFLHSNAASLPFPVEIELRGIPAHAWEVKTVEQLLSDFCWITDSHLDSDFHRDVFKVVAWCSCPERILAEMELEIVEPVMTAGGEPRRAPSYSIGISVASFILPAARGTPPSPPPATAAAQGGTATAVAPGGAPRLSALAGSAPQANAAGHVAAMRTPAPPCGASGPPAAINDLPALFLPEATAASSEQDPASPIASASLGAIKAAAGSLLLEAPLAPADRPGPRDASSLPGTAPMVAWRTRFVPRRLRRRKIATPIPWGL</sequence>
<dbReference type="AlphaFoldDB" id="A0A1E5VJ14"/>